<comment type="caution">
    <text evidence="1">The sequence shown here is derived from an EMBL/GenBank/DDBJ whole genome shotgun (WGS) entry which is preliminary data.</text>
</comment>
<organism evidence="1 2">
    <name type="scientific">Candidatus Enterousia excrementavium</name>
    <dbReference type="NCBI Taxonomy" id="2840789"/>
    <lineage>
        <taxon>Bacteria</taxon>
        <taxon>Pseudomonadati</taxon>
        <taxon>Pseudomonadota</taxon>
        <taxon>Alphaproteobacteria</taxon>
        <taxon>Candidatus Enterousia</taxon>
    </lineage>
</organism>
<accession>A0A940DE91</accession>
<reference evidence="1" key="1">
    <citation type="submission" date="2020-10" db="EMBL/GenBank/DDBJ databases">
        <authorList>
            <person name="Gilroy R."/>
        </authorList>
    </citation>
    <scope>NUCLEOTIDE SEQUENCE</scope>
    <source>
        <strain evidence="1">B1-16210</strain>
    </source>
</reference>
<protein>
    <submittedName>
        <fullName evidence="1">Uncharacterized protein</fullName>
    </submittedName>
</protein>
<evidence type="ECO:0000313" key="2">
    <source>
        <dbReference type="Proteomes" id="UP000721442"/>
    </source>
</evidence>
<evidence type="ECO:0000313" key="1">
    <source>
        <dbReference type="EMBL" id="MBO8407180.1"/>
    </source>
</evidence>
<dbReference type="AlphaFoldDB" id="A0A940DE91"/>
<dbReference type="Proteomes" id="UP000721442">
    <property type="component" value="Unassembled WGS sequence"/>
</dbReference>
<sequence length="316" mass="37048">MSKRKIKRFFASIVCVFIPVRRIRHKVVEAIMMERGNKRAYMKMKQEWLARCNGQKLIPGRFEKYDLIFGIGCSCHVRNYLDANHLVRFATPLDWTGGRIPQGWGTEPGLERDSRFKEKIHFLCNDFDGWANPEDFYTLQSWLVRAERHHNVLNVKTNIRFVHSFPSDTSMELYMPTFLETVKRRAKRLLEAIEKSDTILIVWAHRLYEQRDCMDAIVPEKDIISAVEKLSARFPGKKIDIVFFEHDGYKDKYQFDKIKVCATEDVEAYKLKTNHHLDAPEYRYGNKYNDSFAYFISMGVAEALDNIGLTDKLAAK</sequence>
<name>A0A940DE91_9PROT</name>
<proteinExistence type="predicted"/>
<gene>
    <name evidence="1" type="ORF">IAC77_01815</name>
</gene>
<dbReference type="EMBL" id="JADINE010000026">
    <property type="protein sequence ID" value="MBO8407180.1"/>
    <property type="molecule type" value="Genomic_DNA"/>
</dbReference>
<reference evidence="1" key="2">
    <citation type="journal article" date="2021" name="PeerJ">
        <title>Extensive microbial diversity within the chicken gut microbiome revealed by metagenomics and culture.</title>
        <authorList>
            <person name="Gilroy R."/>
            <person name="Ravi A."/>
            <person name="Getino M."/>
            <person name="Pursley I."/>
            <person name="Horton D.L."/>
            <person name="Alikhan N.F."/>
            <person name="Baker D."/>
            <person name="Gharbi K."/>
            <person name="Hall N."/>
            <person name="Watson M."/>
            <person name="Adriaenssens E.M."/>
            <person name="Foster-Nyarko E."/>
            <person name="Jarju S."/>
            <person name="Secka A."/>
            <person name="Antonio M."/>
            <person name="Oren A."/>
            <person name="Chaudhuri R.R."/>
            <person name="La Ragione R."/>
            <person name="Hildebrand F."/>
            <person name="Pallen M.J."/>
        </authorList>
    </citation>
    <scope>NUCLEOTIDE SEQUENCE</scope>
    <source>
        <strain evidence="1">B1-16210</strain>
    </source>
</reference>